<dbReference type="PROSITE" id="PS00571">
    <property type="entry name" value="AMIDASES"/>
    <property type="match status" value="1"/>
</dbReference>
<gene>
    <name evidence="3" type="ORF">AOZ06_38120</name>
</gene>
<dbReference type="GO" id="GO:0003824">
    <property type="term" value="F:catalytic activity"/>
    <property type="evidence" value="ECO:0007669"/>
    <property type="project" value="InterPro"/>
</dbReference>
<dbReference type="OrthoDB" id="182039at2"/>
<dbReference type="InterPro" id="IPR020556">
    <property type="entry name" value="Amidase_CS"/>
</dbReference>
<keyword evidence="4" id="KW-1185">Reference proteome</keyword>
<evidence type="ECO:0000313" key="4">
    <source>
        <dbReference type="Proteomes" id="UP000063699"/>
    </source>
</evidence>
<feature type="region of interest" description="Disordered" evidence="1">
    <location>
        <begin position="442"/>
        <end position="462"/>
    </location>
</feature>
<dbReference type="InterPro" id="IPR036928">
    <property type="entry name" value="AS_sf"/>
</dbReference>
<feature type="domain" description="Amidase" evidence="2">
    <location>
        <begin position="20"/>
        <end position="430"/>
    </location>
</feature>
<dbReference type="KEGG" id="kphy:AOZ06_38120"/>
<dbReference type="Pfam" id="PF01425">
    <property type="entry name" value="Amidase"/>
    <property type="match status" value="1"/>
</dbReference>
<dbReference type="InterPro" id="IPR000120">
    <property type="entry name" value="Amidase"/>
</dbReference>
<accession>A0A0N9I741</accession>
<evidence type="ECO:0000313" key="3">
    <source>
        <dbReference type="EMBL" id="ALG11912.1"/>
    </source>
</evidence>
<dbReference type="PANTHER" id="PTHR11895:SF176">
    <property type="entry name" value="AMIDASE AMID-RELATED"/>
    <property type="match status" value="1"/>
</dbReference>
<dbReference type="EMBL" id="CP012752">
    <property type="protein sequence ID" value="ALG11912.1"/>
    <property type="molecule type" value="Genomic_DNA"/>
</dbReference>
<proteinExistence type="predicted"/>
<organism evidence="3 4">
    <name type="scientific">Kibdelosporangium phytohabitans</name>
    <dbReference type="NCBI Taxonomy" id="860235"/>
    <lineage>
        <taxon>Bacteria</taxon>
        <taxon>Bacillati</taxon>
        <taxon>Actinomycetota</taxon>
        <taxon>Actinomycetes</taxon>
        <taxon>Pseudonocardiales</taxon>
        <taxon>Pseudonocardiaceae</taxon>
        <taxon>Kibdelosporangium</taxon>
    </lineage>
</organism>
<protein>
    <submittedName>
        <fullName evidence="3">Amidase</fullName>
    </submittedName>
</protein>
<dbReference type="STRING" id="860235.AOZ06_38120"/>
<dbReference type="Proteomes" id="UP000063699">
    <property type="component" value="Chromosome"/>
</dbReference>
<name>A0A0N9I741_9PSEU</name>
<reference evidence="3 4" key="1">
    <citation type="submission" date="2015-07" db="EMBL/GenBank/DDBJ databases">
        <title>Genome sequencing of Kibdelosporangium phytohabitans.</title>
        <authorList>
            <person name="Qin S."/>
            <person name="Xing K."/>
        </authorList>
    </citation>
    <scope>NUCLEOTIDE SEQUENCE [LARGE SCALE GENOMIC DNA]</scope>
    <source>
        <strain evidence="3 4">KLBMP1111</strain>
    </source>
</reference>
<dbReference type="RefSeq" id="WP_054293808.1">
    <property type="nucleotide sequence ID" value="NZ_CP012752.1"/>
</dbReference>
<sequence>MRTLTETAAALRAGEVTSVDLVEQALAAAERLDGTLGVYLARFDEQALRAARRADRDMADGVDRGPLQGIPVGVKDMIMTSEGPTTAQSLVRDPLWDTGRDAPVVARLREAGAVIMGKTTLMEFGFGVPDPAKPLPLPRNPWDTRAWPGGSSSGSASGVAAGLFTASIGSDTGGSIRMPAAFCGITGLMPTYGLVPTTGCVPLAYSMDRVGPLGRSARDCAAVLDVIAQRGSGRPVYDPDLSGLRVGVVRAGHFPDGTDPALAEAFDRTTAALAARGASIVDVMLPYFDELTTAAYVTVASEGFAYHRDDLITRWDDYFASTRGLLALGAMSSGADYVQAQRLRQLAQGAVTRLFATVDVIVSPTASTGAPLFDEFHGALDSSAVFPMVHTLYWSTLGNPVLAVPIGFTASGLPLSCQIAGPAFAEALILRVGDAYQQDTDWHLRTPPNEPGTGPVTPREPRHQPIGDAQAARTLLAAAGLPGQARAEAAAAYPGYRAAVDGLHAITETRYAEPVLQPRELSGP</sequence>
<dbReference type="InterPro" id="IPR023631">
    <property type="entry name" value="Amidase_dom"/>
</dbReference>
<dbReference type="PANTHER" id="PTHR11895">
    <property type="entry name" value="TRANSAMIDASE"/>
    <property type="match status" value="1"/>
</dbReference>
<evidence type="ECO:0000259" key="2">
    <source>
        <dbReference type="Pfam" id="PF01425"/>
    </source>
</evidence>
<dbReference type="SUPFAM" id="SSF75304">
    <property type="entry name" value="Amidase signature (AS) enzymes"/>
    <property type="match status" value="1"/>
</dbReference>
<dbReference type="Gene3D" id="3.90.1300.10">
    <property type="entry name" value="Amidase signature (AS) domain"/>
    <property type="match status" value="1"/>
</dbReference>
<dbReference type="AlphaFoldDB" id="A0A0N9I741"/>
<evidence type="ECO:0000256" key="1">
    <source>
        <dbReference type="SAM" id="MobiDB-lite"/>
    </source>
</evidence>